<dbReference type="InterPro" id="IPR036378">
    <property type="entry name" value="FAS1_dom_sf"/>
</dbReference>
<evidence type="ECO:0000256" key="1">
    <source>
        <dbReference type="SAM" id="MobiDB-lite"/>
    </source>
</evidence>
<feature type="domain" description="FAS1" evidence="3">
    <location>
        <begin position="24"/>
        <end position="172"/>
    </location>
</feature>
<evidence type="ECO:0000256" key="2">
    <source>
        <dbReference type="SAM" id="SignalP"/>
    </source>
</evidence>
<dbReference type="SMART" id="SM00554">
    <property type="entry name" value="FAS1"/>
    <property type="match status" value="2"/>
</dbReference>
<dbReference type="GeneID" id="54278353"/>
<keyword evidence="2" id="KW-0732">Signal</keyword>
<protein>
    <submittedName>
        <fullName evidence="4">FAS1 domain-containing protein</fullName>
    </submittedName>
</protein>
<sequence>MQFKHLSLLALASYVAAQENNQTVQDLNATLTGQENLSNLTTFLSADPQLLATLSNATNITILAPSNDAFNKLAESPAFQELAGDPAAVAALLTYHVLNGTIPASAITNTSTFVPTLLTDEKFTNVTGGQVVEALVVGNETVFYSGLLQNATVSQADVNFTGGVIHIIDSVLTLPLDLLDTANAANLTAVRGAINATDLIDVVNYTPDVTIFAPTNEAFQSIGSAFENATDILGSVLAYHLINGTVGYSNTLENGTSLQTANGANLTITIDGNGTVFVNSARVVVPNVLIANGVVHIIDEVLNPNNTNTPEPSATEGVPAFSGTPVSEVPFISGQPTPTTQINPTGEGPGPASTNAGETSSSTGAAMPMKTGAVGAAALFGAVGAVMAGM</sequence>
<evidence type="ECO:0000313" key="5">
    <source>
        <dbReference type="Proteomes" id="UP000799778"/>
    </source>
</evidence>
<proteinExistence type="predicted"/>
<dbReference type="PROSITE" id="PS50213">
    <property type="entry name" value="FAS1"/>
    <property type="match status" value="2"/>
</dbReference>
<keyword evidence="5" id="KW-1185">Reference proteome</keyword>
<dbReference type="PANTHER" id="PTHR10900">
    <property type="entry name" value="PERIOSTIN-RELATED"/>
    <property type="match status" value="1"/>
</dbReference>
<dbReference type="PANTHER" id="PTHR10900:SF77">
    <property type="entry name" value="FI19380P1"/>
    <property type="match status" value="1"/>
</dbReference>
<dbReference type="GO" id="GO:0000329">
    <property type="term" value="C:fungal-type vacuole membrane"/>
    <property type="evidence" value="ECO:0007669"/>
    <property type="project" value="TreeGrafter"/>
</dbReference>
<evidence type="ECO:0000313" key="4">
    <source>
        <dbReference type="EMBL" id="KAF2019740.1"/>
    </source>
</evidence>
<dbReference type="InterPro" id="IPR000782">
    <property type="entry name" value="FAS1_domain"/>
</dbReference>
<dbReference type="InterPro" id="IPR050904">
    <property type="entry name" value="Adhesion/Biosynth-related"/>
</dbReference>
<dbReference type="Pfam" id="PF02469">
    <property type="entry name" value="Fasciclin"/>
    <property type="match status" value="2"/>
</dbReference>
<feature type="compositionally biased region" description="Polar residues" evidence="1">
    <location>
        <begin position="334"/>
        <end position="344"/>
    </location>
</feature>
<dbReference type="RefSeq" id="XP_033388079.1">
    <property type="nucleotide sequence ID" value="XM_033520956.1"/>
</dbReference>
<name>A0A6A5Y4M0_9PLEO</name>
<dbReference type="Gene3D" id="2.30.180.10">
    <property type="entry name" value="FAS1 domain"/>
    <property type="match status" value="2"/>
</dbReference>
<dbReference type="AlphaFoldDB" id="A0A6A5Y4M0"/>
<feature type="chain" id="PRO_5025407652" evidence="2">
    <location>
        <begin position="18"/>
        <end position="390"/>
    </location>
</feature>
<dbReference type="SUPFAM" id="SSF82153">
    <property type="entry name" value="FAS1 domain"/>
    <property type="match status" value="2"/>
</dbReference>
<feature type="region of interest" description="Disordered" evidence="1">
    <location>
        <begin position="305"/>
        <end position="365"/>
    </location>
</feature>
<dbReference type="GO" id="GO:0016236">
    <property type="term" value="P:macroautophagy"/>
    <property type="evidence" value="ECO:0007669"/>
    <property type="project" value="TreeGrafter"/>
</dbReference>
<feature type="domain" description="FAS1" evidence="3">
    <location>
        <begin position="174"/>
        <end position="302"/>
    </location>
</feature>
<organism evidence="4 5">
    <name type="scientific">Aaosphaeria arxii CBS 175.79</name>
    <dbReference type="NCBI Taxonomy" id="1450172"/>
    <lineage>
        <taxon>Eukaryota</taxon>
        <taxon>Fungi</taxon>
        <taxon>Dikarya</taxon>
        <taxon>Ascomycota</taxon>
        <taxon>Pezizomycotina</taxon>
        <taxon>Dothideomycetes</taxon>
        <taxon>Pleosporomycetidae</taxon>
        <taxon>Pleosporales</taxon>
        <taxon>Pleosporales incertae sedis</taxon>
        <taxon>Aaosphaeria</taxon>
    </lineage>
</organism>
<reference evidence="4" key="1">
    <citation type="journal article" date="2020" name="Stud. Mycol.">
        <title>101 Dothideomycetes genomes: a test case for predicting lifestyles and emergence of pathogens.</title>
        <authorList>
            <person name="Haridas S."/>
            <person name="Albert R."/>
            <person name="Binder M."/>
            <person name="Bloem J."/>
            <person name="Labutti K."/>
            <person name="Salamov A."/>
            <person name="Andreopoulos B."/>
            <person name="Baker S."/>
            <person name="Barry K."/>
            <person name="Bills G."/>
            <person name="Bluhm B."/>
            <person name="Cannon C."/>
            <person name="Castanera R."/>
            <person name="Culley D."/>
            <person name="Daum C."/>
            <person name="Ezra D."/>
            <person name="Gonzalez J."/>
            <person name="Henrissat B."/>
            <person name="Kuo A."/>
            <person name="Liang C."/>
            <person name="Lipzen A."/>
            <person name="Lutzoni F."/>
            <person name="Magnuson J."/>
            <person name="Mondo S."/>
            <person name="Nolan M."/>
            <person name="Ohm R."/>
            <person name="Pangilinan J."/>
            <person name="Park H.-J."/>
            <person name="Ramirez L."/>
            <person name="Alfaro M."/>
            <person name="Sun H."/>
            <person name="Tritt A."/>
            <person name="Yoshinaga Y."/>
            <person name="Zwiers L.-H."/>
            <person name="Turgeon B."/>
            <person name="Goodwin S."/>
            <person name="Spatafora J."/>
            <person name="Crous P."/>
            <person name="Grigoriev I."/>
        </authorList>
    </citation>
    <scope>NUCLEOTIDE SEQUENCE</scope>
    <source>
        <strain evidence="4">CBS 175.79</strain>
    </source>
</reference>
<dbReference type="OrthoDB" id="286301at2759"/>
<dbReference type="FunFam" id="2.30.180.10:FF:000032">
    <property type="entry name" value="Fasciclin domain-containing protein, putative"/>
    <property type="match status" value="1"/>
</dbReference>
<accession>A0A6A5Y4M0</accession>
<dbReference type="Proteomes" id="UP000799778">
    <property type="component" value="Unassembled WGS sequence"/>
</dbReference>
<gene>
    <name evidence="4" type="ORF">BU24DRAFT_126421</name>
</gene>
<feature type="compositionally biased region" description="Polar residues" evidence="1">
    <location>
        <begin position="352"/>
        <end position="364"/>
    </location>
</feature>
<dbReference type="EMBL" id="ML978067">
    <property type="protein sequence ID" value="KAF2019740.1"/>
    <property type="molecule type" value="Genomic_DNA"/>
</dbReference>
<feature type="signal peptide" evidence="2">
    <location>
        <begin position="1"/>
        <end position="17"/>
    </location>
</feature>
<evidence type="ECO:0000259" key="3">
    <source>
        <dbReference type="PROSITE" id="PS50213"/>
    </source>
</evidence>